<dbReference type="AlphaFoldDB" id="A0A9P1N103"/>
<proteinExistence type="predicted"/>
<feature type="chain" id="PRO_5040325118" evidence="1">
    <location>
        <begin position="18"/>
        <end position="143"/>
    </location>
</feature>
<protein>
    <submittedName>
        <fullName evidence="2">Uncharacterized protein</fullName>
    </submittedName>
</protein>
<evidence type="ECO:0000256" key="1">
    <source>
        <dbReference type="SAM" id="SignalP"/>
    </source>
</evidence>
<dbReference type="EMBL" id="CANHGI010000002">
    <property type="protein sequence ID" value="CAI5443726.1"/>
    <property type="molecule type" value="Genomic_DNA"/>
</dbReference>
<gene>
    <name evidence="2" type="ORF">CAMP_LOCUS6363</name>
</gene>
<feature type="signal peptide" evidence="1">
    <location>
        <begin position="1"/>
        <end position="17"/>
    </location>
</feature>
<dbReference type="Proteomes" id="UP001152747">
    <property type="component" value="Unassembled WGS sequence"/>
</dbReference>
<name>A0A9P1N103_9PELO</name>
<evidence type="ECO:0000313" key="3">
    <source>
        <dbReference type="Proteomes" id="UP001152747"/>
    </source>
</evidence>
<organism evidence="2 3">
    <name type="scientific">Caenorhabditis angaria</name>
    <dbReference type="NCBI Taxonomy" id="860376"/>
    <lineage>
        <taxon>Eukaryota</taxon>
        <taxon>Metazoa</taxon>
        <taxon>Ecdysozoa</taxon>
        <taxon>Nematoda</taxon>
        <taxon>Chromadorea</taxon>
        <taxon>Rhabditida</taxon>
        <taxon>Rhabditina</taxon>
        <taxon>Rhabditomorpha</taxon>
        <taxon>Rhabditoidea</taxon>
        <taxon>Rhabditidae</taxon>
        <taxon>Peloderinae</taxon>
        <taxon>Caenorhabditis</taxon>
    </lineage>
</organism>
<keyword evidence="1" id="KW-0732">Signal</keyword>
<accession>A0A9P1N103</accession>
<evidence type="ECO:0000313" key="2">
    <source>
        <dbReference type="EMBL" id="CAI5443726.1"/>
    </source>
</evidence>
<reference evidence="2" key="1">
    <citation type="submission" date="2022-11" db="EMBL/GenBank/DDBJ databases">
        <authorList>
            <person name="Kikuchi T."/>
        </authorList>
    </citation>
    <scope>NUCLEOTIDE SEQUENCE</scope>
    <source>
        <strain evidence="2">PS1010</strain>
    </source>
</reference>
<keyword evidence="3" id="KW-1185">Reference proteome</keyword>
<sequence length="143" mass="16400">MNFCPILLTIMFGLALGLTPAQKSAKKFLISIAKHASLQNFDILHREYRKIDERSGNFVTKNDAIREASRISAPELAELKNLYRDLLNQDWHEFWTNNFARFTEDGFLLVQIYNAGGKLASETFGVPDDFIEGGFKVHRIIDY</sequence>
<comment type="caution">
    <text evidence="2">The sequence shown here is derived from an EMBL/GenBank/DDBJ whole genome shotgun (WGS) entry which is preliminary data.</text>
</comment>